<dbReference type="CDD" id="cd16655">
    <property type="entry name" value="RING-Ubox_WDSUB1-like"/>
    <property type="match status" value="1"/>
</dbReference>
<dbReference type="PROSITE" id="PS51698">
    <property type="entry name" value="U_BOX"/>
    <property type="match status" value="1"/>
</dbReference>
<feature type="region of interest" description="Disordered" evidence="8">
    <location>
        <begin position="253"/>
        <end position="274"/>
    </location>
</feature>
<evidence type="ECO:0000256" key="5">
    <source>
        <dbReference type="ARBA" id="ARBA00022679"/>
    </source>
</evidence>
<dbReference type="Gene3D" id="3.30.40.10">
    <property type="entry name" value="Zinc/RING finger domain, C3HC4 (zinc finger)"/>
    <property type="match status" value="1"/>
</dbReference>
<feature type="domain" description="U-box" evidence="10">
    <location>
        <begin position="734"/>
        <end position="805"/>
    </location>
</feature>
<dbReference type="PANTHER" id="PTHR45647:SF43">
    <property type="entry name" value="OS10G0100500 PROTEIN"/>
    <property type="match status" value="1"/>
</dbReference>
<evidence type="ECO:0000256" key="2">
    <source>
        <dbReference type="ARBA" id="ARBA00003861"/>
    </source>
</evidence>
<feature type="coiled-coil region" evidence="7">
    <location>
        <begin position="341"/>
        <end position="396"/>
    </location>
</feature>
<dbReference type="InterPro" id="IPR000719">
    <property type="entry name" value="Prot_kinase_dom"/>
</dbReference>
<protein>
    <recommendedName>
        <fullName evidence="4">RING-type E3 ubiquitin transferase</fullName>
        <ecNumber evidence="4">2.3.2.27</ecNumber>
    </recommendedName>
</protein>
<evidence type="ECO:0000256" key="7">
    <source>
        <dbReference type="SAM" id="Coils"/>
    </source>
</evidence>
<dbReference type="InterPro" id="IPR013083">
    <property type="entry name" value="Znf_RING/FYVE/PHD"/>
</dbReference>
<dbReference type="EC" id="2.3.2.27" evidence="4"/>
<dbReference type="PROSITE" id="PS50011">
    <property type="entry name" value="PROTEIN_KINASE_DOM"/>
    <property type="match status" value="1"/>
</dbReference>
<dbReference type="Gene3D" id="3.30.200.20">
    <property type="entry name" value="Phosphorylase Kinase, domain 1"/>
    <property type="match status" value="1"/>
</dbReference>
<feature type="compositionally biased region" description="Low complexity" evidence="8">
    <location>
        <begin position="256"/>
        <end position="265"/>
    </location>
</feature>
<keyword evidence="5" id="KW-0808">Transferase</keyword>
<dbReference type="SUPFAM" id="SSF52402">
    <property type="entry name" value="Adenine nucleotide alpha hydrolases-like"/>
    <property type="match status" value="1"/>
</dbReference>
<feature type="coiled-coil region" evidence="7">
    <location>
        <begin position="274"/>
        <end position="313"/>
    </location>
</feature>
<evidence type="ECO:0000313" key="11">
    <source>
        <dbReference type="EMBL" id="KAK9075793.1"/>
    </source>
</evidence>
<evidence type="ECO:0000259" key="10">
    <source>
        <dbReference type="PROSITE" id="PS51698"/>
    </source>
</evidence>
<dbReference type="GO" id="GO:0005524">
    <property type="term" value="F:ATP binding"/>
    <property type="evidence" value="ECO:0007669"/>
    <property type="project" value="InterPro"/>
</dbReference>
<dbReference type="GO" id="GO:0004672">
    <property type="term" value="F:protein kinase activity"/>
    <property type="evidence" value="ECO:0007669"/>
    <property type="project" value="InterPro"/>
</dbReference>
<dbReference type="SUPFAM" id="SSF57850">
    <property type="entry name" value="RING/U-box"/>
    <property type="match status" value="1"/>
</dbReference>
<dbReference type="InterPro" id="IPR001245">
    <property type="entry name" value="Ser-Thr/Tyr_kinase_cat_dom"/>
</dbReference>
<dbReference type="Pfam" id="PF07714">
    <property type="entry name" value="PK_Tyr_Ser-Thr"/>
    <property type="match status" value="1"/>
</dbReference>
<dbReference type="InterPro" id="IPR014729">
    <property type="entry name" value="Rossmann-like_a/b/a_fold"/>
</dbReference>
<keyword evidence="7" id="KW-0175">Coiled coil</keyword>
<sequence length="805" mass="91252">MKLLRPSHPSAPMATAGCSGFSPPASFRHGTNLPSPDDDKVYVAVGKSVEKAVSLFHWTFRRFRDREICILHVHQPSPLIPTLLGKLPATQANSDVVCAYRREEREEMQKLLLDYMSLCSRSKVKACVVTTENDQVRKGIADLVNEYGVQKLVMGAVPENWMNLKKKSSKSSYVAKNAPPFCQIWFVNKGQLLYTKQPAENYDLLPPSIHQDSSALRSQSLCYPSAEREQQEIYHPSSSDTCFVPGSTGITRSLRSNTSSESGFSSEHDPRVEEESLCKQLEEVNLEAEASRNEAFQELLMRKRLEAQALEADNKVEFHLYGLTLEVKAYESAHAQEVESRRVAEDKLDAARREHEQLMEQKELTSKELHKVMRNIAILENQVQEANCRREESSEELKLIQSSIATLKIEKLTIQRLRFDAENWLDMWKSRGQTGGISCTTLRLMEFSLVDLETATCGFSESFKISHESYGCSLYKGEMLNRTVMIKKLHRNNLQAQQEFQEEVQVVGRLQHKHILSLIGICHEAHAFVYEYTPTSLESHLTNRTNSYSMSWKTRTRIISEIANALLFLHNSRPEKLLHGNLNPENVVLDSELCCKLCNFRFSKLVNEETFRCRSFRQYSEPYSNGQFLFTDPDVLQTGDFTAKSDVYSFGMIILWLITGSRSAGLANEVRKAVSGSNLASVLDASAGEWSGFVAKRLADLGLRCCESNTADRPVISVVLVKELEQLSVLEDRQVPSFFLCPVLKEIMHDPQLAADGFTYEGEALRGWLKNGRETSPMTNLKLDHLNLTPNHSIWLAIQDWLCNP</sequence>
<dbReference type="CDD" id="cd01989">
    <property type="entry name" value="USP_STK_Ubox_N"/>
    <property type="match status" value="1"/>
</dbReference>
<dbReference type="GO" id="GO:0061630">
    <property type="term" value="F:ubiquitin protein ligase activity"/>
    <property type="evidence" value="ECO:0007669"/>
    <property type="project" value="UniProtKB-EC"/>
</dbReference>
<dbReference type="InterPro" id="IPR011009">
    <property type="entry name" value="Kinase-like_dom_sf"/>
</dbReference>
<proteinExistence type="predicted"/>
<accession>A0AAP0H5N3</accession>
<comment type="catalytic activity">
    <reaction evidence="1">
        <text>S-ubiquitinyl-[E2 ubiquitin-conjugating enzyme]-L-cysteine + [acceptor protein]-L-lysine = [E2 ubiquitin-conjugating enzyme]-L-cysteine + N(6)-ubiquitinyl-[acceptor protein]-L-lysine.</text>
        <dbReference type="EC" id="2.3.2.27"/>
    </reaction>
</comment>
<keyword evidence="6" id="KW-0833">Ubl conjugation pathway</keyword>
<dbReference type="SUPFAM" id="SSF56112">
    <property type="entry name" value="Protein kinase-like (PK-like)"/>
    <property type="match status" value="1"/>
</dbReference>
<evidence type="ECO:0000256" key="6">
    <source>
        <dbReference type="ARBA" id="ARBA00022786"/>
    </source>
</evidence>
<dbReference type="Gene3D" id="1.10.510.10">
    <property type="entry name" value="Transferase(Phosphotransferase) domain 1"/>
    <property type="match status" value="1"/>
</dbReference>
<organism evidence="11 12">
    <name type="scientific">Deinandra increscens subsp. villosa</name>
    <dbReference type="NCBI Taxonomy" id="3103831"/>
    <lineage>
        <taxon>Eukaryota</taxon>
        <taxon>Viridiplantae</taxon>
        <taxon>Streptophyta</taxon>
        <taxon>Embryophyta</taxon>
        <taxon>Tracheophyta</taxon>
        <taxon>Spermatophyta</taxon>
        <taxon>Magnoliopsida</taxon>
        <taxon>eudicotyledons</taxon>
        <taxon>Gunneridae</taxon>
        <taxon>Pentapetalae</taxon>
        <taxon>asterids</taxon>
        <taxon>campanulids</taxon>
        <taxon>Asterales</taxon>
        <taxon>Asteraceae</taxon>
        <taxon>Asteroideae</taxon>
        <taxon>Heliantheae alliance</taxon>
        <taxon>Madieae</taxon>
        <taxon>Madiinae</taxon>
        <taxon>Deinandra</taxon>
    </lineage>
</organism>
<feature type="domain" description="Protein kinase" evidence="9">
    <location>
        <begin position="459"/>
        <end position="727"/>
    </location>
</feature>
<comment type="function">
    <text evidence="2">Functions as an E3 ubiquitin ligase.</text>
</comment>
<evidence type="ECO:0000256" key="3">
    <source>
        <dbReference type="ARBA" id="ARBA00004906"/>
    </source>
</evidence>
<dbReference type="Proteomes" id="UP001408789">
    <property type="component" value="Unassembled WGS sequence"/>
</dbReference>
<evidence type="ECO:0000256" key="1">
    <source>
        <dbReference type="ARBA" id="ARBA00000900"/>
    </source>
</evidence>
<keyword evidence="12" id="KW-1185">Reference proteome</keyword>
<evidence type="ECO:0000256" key="4">
    <source>
        <dbReference type="ARBA" id="ARBA00012483"/>
    </source>
</evidence>
<evidence type="ECO:0000259" key="9">
    <source>
        <dbReference type="PROSITE" id="PS50011"/>
    </source>
</evidence>
<dbReference type="PANTHER" id="PTHR45647">
    <property type="entry name" value="OS02G0152300 PROTEIN"/>
    <property type="match status" value="1"/>
</dbReference>
<dbReference type="PROSITE" id="PS51257">
    <property type="entry name" value="PROKAR_LIPOPROTEIN"/>
    <property type="match status" value="1"/>
</dbReference>
<comment type="caution">
    <text evidence="11">The sequence shown here is derived from an EMBL/GenBank/DDBJ whole genome shotgun (WGS) entry which is preliminary data.</text>
</comment>
<reference evidence="11 12" key="1">
    <citation type="submission" date="2024-04" db="EMBL/GenBank/DDBJ databases">
        <title>The reference genome of an endangered Asteraceae, Deinandra increscens subsp. villosa, native to the Central Coast of California.</title>
        <authorList>
            <person name="Guilliams M."/>
            <person name="Hasenstab-Lehman K."/>
            <person name="Meyer R."/>
            <person name="Mcevoy S."/>
        </authorList>
    </citation>
    <scope>NUCLEOTIDE SEQUENCE [LARGE SCALE GENOMIC DNA]</scope>
    <source>
        <tissue evidence="11">Leaf</tissue>
    </source>
</reference>
<evidence type="ECO:0000256" key="8">
    <source>
        <dbReference type="SAM" id="MobiDB-lite"/>
    </source>
</evidence>
<dbReference type="EMBL" id="JBCNJP010000007">
    <property type="protein sequence ID" value="KAK9075793.1"/>
    <property type="molecule type" value="Genomic_DNA"/>
</dbReference>
<dbReference type="GO" id="GO:0016567">
    <property type="term" value="P:protein ubiquitination"/>
    <property type="evidence" value="ECO:0007669"/>
    <property type="project" value="InterPro"/>
</dbReference>
<gene>
    <name evidence="11" type="ORF">SSX86_004122</name>
</gene>
<dbReference type="Pfam" id="PF04564">
    <property type="entry name" value="U-box"/>
    <property type="match status" value="1"/>
</dbReference>
<name>A0AAP0H5N3_9ASTR</name>
<dbReference type="SMART" id="SM00504">
    <property type="entry name" value="Ubox"/>
    <property type="match status" value="1"/>
</dbReference>
<dbReference type="Gene3D" id="3.40.50.620">
    <property type="entry name" value="HUPs"/>
    <property type="match status" value="1"/>
</dbReference>
<evidence type="ECO:0000313" key="12">
    <source>
        <dbReference type="Proteomes" id="UP001408789"/>
    </source>
</evidence>
<dbReference type="InterPro" id="IPR051348">
    <property type="entry name" value="U-box_ubiquitin_ligases"/>
</dbReference>
<dbReference type="AlphaFoldDB" id="A0AAP0H5N3"/>
<dbReference type="InterPro" id="IPR003613">
    <property type="entry name" value="Ubox_domain"/>
</dbReference>
<comment type="pathway">
    <text evidence="3">Protein modification; protein ubiquitination.</text>
</comment>